<dbReference type="InterPro" id="IPR016197">
    <property type="entry name" value="Chromo-like_dom_sf"/>
</dbReference>
<dbReference type="KEGG" id="psoj:PHYSODRAFT_340420"/>
<dbReference type="Proteomes" id="UP000002640">
    <property type="component" value="Unassembled WGS sequence"/>
</dbReference>
<dbReference type="SUPFAM" id="SSF54160">
    <property type="entry name" value="Chromo domain-like"/>
    <property type="match status" value="1"/>
</dbReference>
<evidence type="ECO:0008006" key="4">
    <source>
        <dbReference type="Google" id="ProtNLM"/>
    </source>
</evidence>
<organism evidence="2 3">
    <name type="scientific">Phytophthora sojae (strain P6497)</name>
    <name type="common">Soybean stem and root rot agent</name>
    <name type="synonym">Phytophthora megasperma f. sp. glycines</name>
    <dbReference type="NCBI Taxonomy" id="1094619"/>
    <lineage>
        <taxon>Eukaryota</taxon>
        <taxon>Sar</taxon>
        <taxon>Stramenopiles</taxon>
        <taxon>Oomycota</taxon>
        <taxon>Peronosporomycetes</taxon>
        <taxon>Peronosporales</taxon>
        <taxon>Peronosporaceae</taxon>
        <taxon>Phytophthora</taxon>
    </lineage>
</organism>
<proteinExistence type="predicted"/>
<dbReference type="InParanoid" id="G5A9N5"/>
<evidence type="ECO:0000313" key="2">
    <source>
        <dbReference type="EMBL" id="EGZ07315.1"/>
    </source>
</evidence>
<feature type="region of interest" description="Disordered" evidence="1">
    <location>
        <begin position="299"/>
        <end position="331"/>
    </location>
</feature>
<feature type="compositionally biased region" description="Basic residues" evidence="1">
    <location>
        <begin position="315"/>
        <end position="331"/>
    </location>
</feature>
<dbReference type="AlphaFoldDB" id="G5A9N5"/>
<reference evidence="2 3" key="1">
    <citation type="journal article" date="2006" name="Science">
        <title>Phytophthora genome sequences uncover evolutionary origins and mechanisms of pathogenesis.</title>
        <authorList>
            <person name="Tyler B.M."/>
            <person name="Tripathy S."/>
            <person name="Zhang X."/>
            <person name="Dehal P."/>
            <person name="Jiang R.H."/>
            <person name="Aerts A."/>
            <person name="Arredondo F.D."/>
            <person name="Baxter L."/>
            <person name="Bensasson D."/>
            <person name="Beynon J.L."/>
            <person name="Chapman J."/>
            <person name="Damasceno C.M."/>
            <person name="Dorrance A.E."/>
            <person name="Dou D."/>
            <person name="Dickerman A.W."/>
            <person name="Dubchak I.L."/>
            <person name="Garbelotto M."/>
            <person name="Gijzen M."/>
            <person name="Gordon S.G."/>
            <person name="Govers F."/>
            <person name="Grunwald N.J."/>
            <person name="Huang W."/>
            <person name="Ivors K.L."/>
            <person name="Jones R.W."/>
            <person name="Kamoun S."/>
            <person name="Krampis K."/>
            <person name="Lamour K.H."/>
            <person name="Lee M.K."/>
            <person name="McDonald W.H."/>
            <person name="Medina M."/>
            <person name="Meijer H.J."/>
            <person name="Nordberg E.K."/>
            <person name="Maclean D.J."/>
            <person name="Ospina-Giraldo M.D."/>
            <person name="Morris P.F."/>
            <person name="Phuntumart V."/>
            <person name="Putnam N.H."/>
            <person name="Rash S."/>
            <person name="Rose J.K."/>
            <person name="Sakihama Y."/>
            <person name="Salamov A.A."/>
            <person name="Savidor A."/>
            <person name="Scheuring C.F."/>
            <person name="Smith B.M."/>
            <person name="Sobral B.W."/>
            <person name="Terry A."/>
            <person name="Torto-Alalibo T.A."/>
            <person name="Win J."/>
            <person name="Xu Z."/>
            <person name="Zhang H."/>
            <person name="Grigoriev I.V."/>
            <person name="Rokhsar D.S."/>
            <person name="Boore J.L."/>
        </authorList>
    </citation>
    <scope>NUCLEOTIDE SEQUENCE [LARGE SCALE GENOMIC DNA]</scope>
    <source>
        <strain evidence="2 3">P6497</strain>
    </source>
</reference>
<dbReference type="GeneID" id="20647907"/>
<keyword evidence="3" id="KW-1185">Reference proteome</keyword>
<dbReference type="EMBL" id="JH159162">
    <property type="protein sequence ID" value="EGZ07315.1"/>
    <property type="molecule type" value="Genomic_DNA"/>
</dbReference>
<dbReference type="SMR" id="G5A9N5"/>
<accession>G5A9N5</accession>
<protein>
    <recommendedName>
        <fullName evidence="4">Chromo domain-containing protein</fullName>
    </recommendedName>
</protein>
<name>G5A9N5_PHYSP</name>
<evidence type="ECO:0000256" key="1">
    <source>
        <dbReference type="SAM" id="MobiDB-lite"/>
    </source>
</evidence>
<sequence>MPVAREVFTRQEFIDFCRQVVFYPTYPDREVSIDKKAIIYMYKDLEVADEEAGAKLVGLILRTILEQDAEVEDIKEDHIRKFLQAAREAARLGTPVNAGGHKLVTGTTAQGTAATDSTATITTTAGDATPAAQEKYACGANLIDALGVVAMSTSDDERQQRREWTDLAEALHKEGNTLQTSDEAGKALGTALARSTMDETDAEQAALDVCHAAWVLAASIIRNRGADDAARAVKTALDQDLTWQIRCILWKMRAEDGTTLYLVDWEPTWEPPKHLNPEQIVRFEDRRFVRKFVDLEAKEVPARKPKSSSNNKPAHTQKQKKQARQKRRRGT</sequence>
<dbReference type="RefSeq" id="XP_009536881.1">
    <property type="nucleotide sequence ID" value="XM_009538586.1"/>
</dbReference>
<gene>
    <name evidence="2" type="ORF">PHYSODRAFT_340420</name>
</gene>
<evidence type="ECO:0000313" key="3">
    <source>
        <dbReference type="Proteomes" id="UP000002640"/>
    </source>
</evidence>